<accession>J9F3U0</accession>
<comment type="caution">
    <text evidence="1">The sequence shown here is derived from an EMBL/GenBank/DDBJ whole genome shotgun (WGS) entry which is preliminary data.</text>
</comment>
<protein>
    <submittedName>
        <fullName evidence="1">Uncharacterized protein</fullName>
    </submittedName>
</protein>
<organism evidence="1">
    <name type="scientific">gut metagenome</name>
    <dbReference type="NCBI Taxonomy" id="749906"/>
    <lineage>
        <taxon>unclassified sequences</taxon>
        <taxon>metagenomes</taxon>
        <taxon>organismal metagenomes</taxon>
    </lineage>
</organism>
<gene>
    <name evidence="1" type="ORF">EVA_22705</name>
</gene>
<dbReference type="EMBL" id="AMCI01009639">
    <property type="protein sequence ID" value="EJW89188.1"/>
    <property type="molecule type" value="Genomic_DNA"/>
</dbReference>
<sequence length="36" mass="4234">MFLFLNFLPLWGSPAFLYIIKSSPLKRIHELGLSRK</sequence>
<reference evidence="1" key="1">
    <citation type="journal article" date="2012" name="PLoS ONE">
        <title>Gene sets for utilization of primary and secondary nutrition supplies in the distal gut of endangered iberian lynx.</title>
        <authorList>
            <person name="Alcaide M."/>
            <person name="Messina E."/>
            <person name="Richter M."/>
            <person name="Bargiela R."/>
            <person name="Peplies J."/>
            <person name="Huws S.A."/>
            <person name="Newbold C.J."/>
            <person name="Golyshin P.N."/>
            <person name="Simon M.A."/>
            <person name="Lopez G."/>
            <person name="Yakimov M.M."/>
            <person name="Ferrer M."/>
        </authorList>
    </citation>
    <scope>NUCLEOTIDE SEQUENCE</scope>
</reference>
<evidence type="ECO:0000313" key="1">
    <source>
        <dbReference type="EMBL" id="EJW89188.1"/>
    </source>
</evidence>
<dbReference type="AlphaFoldDB" id="J9F3U0"/>
<name>J9F3U0_9ZZZZ</name>
<proteinExistence type="predicted"/>